<evidence type="ECO:0000256" key="4">
    <source>
        <dbReference type="SAM" id="Coils"/>
    </source>
</evidence>
<dbReference type="InterPro" id="IPR044398">
    <property type="entry name" value="Globin-sensor_dom"/>
</dbReference>
<dbReference type="InterPro" id="IPR004089">
    <property type="entry name" value="MCPsignal_dom"/>
</dbReference>
<evidence type="ECO:0000256" key="3">
    <source>
        <dbReference type="PROSITE-ProRule" id="PRU00284"/>
    </source>
</evidence>
<name>A0ABP7TQ37_9SPHN</name>
<evidence type="ECO:0000313" key="6">
    <source>
        <dbReference type="EMBL" id="GAA4029554.1"/>
    </source>
</evidence>
<feature type="coiled-coil region" evidence="4">
    <location>
        <begin position="410"/>
        <end position="437"/>
    </location>
</feature>
<dbReference type="PANTHER" id="PTHR43531">
    <property type="entry name" value="PROTEIN ICFG"/>
    <property type="match status" value="1"/>
</dbReference>
<proteinExistence type="inferred from homology"/>
<protein>
    <submittedName>
        <fullName evidence="6">Globin-coupled sensor protein</fullName>
    </submittedName>
</protein>
<dbReference type="InterPro" id="IPR004090">
    <property type="entry name" value="Chemotax_Me-accpt_rcpt"/>
</dbReference>
<sequence length="461" mass="49066">MVKELNERLIFTDFTAEQRARLASAQDVIARHLSPALDRFYATAEKTPHTAAFFRDRTHMGSAKGAQQKHWQRLASGRFDEDYYASARRIGDTHARIGLSPQWYVGAYALVVEELILNLGKSEEGKGRFGLGRGSSADLPLIAAVVKAALIDMELCISMYFEKSQVERDAAMAKLGAREHALSALLETVSATAESVFSGAREISQASEDLARRTESNAAALEETAASITQMDERIRQTAQAAGETVARADQTMAVVTSGRSVADEAVQAMGRVSDSAKGIDSVIEGLDKIAFQTRVLAMNAAVEAGRAGEAGRGFAVVADLVSALAMRAEEEAKRARDQLTVTQTEVVSAVSAVEKVDGALANISGDVAQVNELLGRIADDNQAQARAIAEITESIASMDRSTQQNAAMVEETSAAARNLLNEATSLTQQAASLNETGEGAARNPVRALQHEAAAALSRAA</sequence>
<keyword evidence="7" id="KW-1185">Reference proteome</keyword>
<dbReference type="PRINTS" id="PR00260">
    <property type="entry name" value="CHEMTRNSDUCR"/>
</dbReference>
<comment type="caution">
    <text evidence="6">The sequence shown here is derived from an EMBL/GenBank/DDBJ whole genome shotgun (WGS) entry which is preliminary data.</text>
</comment>
<dbReference type="Pfam" id="PF00015">
    <property type="entry name" value="MCPsignal"/>
    <property type="match status" value="1"/>
</dbReference>
<keyword evidence="3" id="KW-0807">Transducer</keyword>
<dbReference type="InterPro" id="IPR051310">
    <property type="entry name" value="MCP_chemotaxis"/>
</dbReference>
<evidence type="ECO:0000256" key="1">
    <source>
        <dbReference type="ARBA" id="ARBA00022500"/>
    </source>
</evidence>
<comment type="similarity">
    <text evidence="2">Belongs to the methyl-accepting chemotaxis (MCP) protein family.</text>
</comment>
<accession>A0ABP7TQ37</accession>
<dbReference type="InterPro" id="IPR012292">
    <property type="entry name" value="Globin/Proto"/>
</dbReference>
<reference evidence="7" key="1">
    <citation type="journal article" date="2019" name="Int. J. Syst. Evol. Microbiol.">
        <title>The Global Catalogue of Microorganisms (GCM) 10K type strain sequencing project: providing services to taxonomists for standard genome sequencing and annotation.</title>
        <authorList>
            <consortium name="The Broad Institute Genomics Platform"/>
            <consortium name="The Broad Institute Genome Sequencing Center for Infectious Disease"/>
            <person name="Wu L."/>
            <person name="Ma J."/>
        </authorList>
    </citation>
    <scope>NUCLEOTIDE SEQUENCE [LARGE SCALE GENOMIC DNA]</scope>
    <source>
        <strain evidence="7">JCM 17564</strain>
    </source>
</reference>
<keyword evidence="4" id="KW-0175">Coiled coil</keyword>
<dbReference type="SMART" id="SM00283">
    <property type="entry name" value="MA"/>
    <property type="match status" value="1"/>
</dbReference>
<evidence type="ECO:0000259" key="5">
    <source>
        <dbReference type="PROSITE" id="PS50111"/>
    </source>
</evidence>
<evidence type="ECO:0000256" key="2">
    <source>
        <dbReference type="ARBA" id="ARBA00029447"/>
    </source>
</evidence>
<feature type="coiled-coil region" evidence="4">
    <location>
        <begin position="319"/>
        <end position="346"/>
    </location>
</feature>
<dbReference type="PROSITE" id="PS50111">
    <property type="entry name" value="CHEMOTAXIS_TRANSDUC_2"/>
    <property type="match status" value="1"/>
</dbReference>
<dbReference type="Proteomes" id="UP001424459">
    <property type="component" value="Unassembled WGS sequence"/>
</dbReference>
<dbReference type="Pfam" id="PF11563">
    <property type="entry name" value="Protoglobin"/>
    <property type="match status" value="1"/>
</dbReference>
<dbReference type="Gene3D" id="1.10.287.950">
    <property type="entry name" value="Methyl-accepting chemotaxis protein"/>
    <property type="match status" value="1"/>
</dbReference>
<gene>
    <name evidence="6" type="ORF">GCM10022281_05930</name>
</gene>
<dbReference type="InterPro" id="IPR009050">
    <property type="entry name" value="Globin-like_sf"/>
</dbReference>
<dbReference type="SUPFAM" id="SSF46458">
    <property type="entry name" value="Globin-like"/>
    <property type="match status" value="1"/>
</dbReference>
<dbReference type="RefSeq" id="WP_344695508.1">
    <property type="nucleotide sequence ID" value="NZ_BAABBR010000001.1"/>
</dbReference>
<dbReference type="InterPro" id="IPR039379">
    <property type="entry name" value="Protoglobin_sensor_dom"/>
</dbReference>
<feature type="domain" description="Methyl-accepting transducer" evidence="5">
    <location>
        <begin position="192"/>
        <end position="421"/>
    </location>
</feature>
<organism evidence="6 7">
    <name type="scientific">Sphingomonas rosea</name>
    <dbReference type="NCBI Taxonomy" id="335605"/>
    <lineage>
        <taxon>Bacteria</taxon>
        <taxon>Pseudomonadati</taxon>
        <taxon>Pseudomonadota</taxon>
        <taxon>Alphaproteobacteria</taxon>
        <taxon>Sphingomonadales</taxon>
        <taxon>Sphingomonadaceae</taxon>
        <taxon>Sphingomonas</taxon>
    </lineage>
</organism>
<evidence type="ECO:0000313" key="7">
    <source>
        <dbReference type="Proteomes" id="UP001424459"/>
    </source>
</evidence>
<dbReference type="SUPFAM" id="SSF58104">
    <property type="entry name" value="Methyl-accepting chemotaxis protein (MCP) signaling domain"/>
    <property type="match status" value="1"/>
</dbReference>
<dbReference type="EMBL" id="BAABBR010000001">
    <property type="protein sequence ID" value="GAA4029554.1"/>
    <property type="molecule type" value="Genomic_DNA"/>
</dbReference>
<keyword evidence="1" id="KW-0145">Chemotaxis</keyword>
<dbReference type="CDD" id="cd01068">
    <property type="entry name" value="globin_sensor"/>
    <property type="match status" value="1"/>
</dbReference>
<dbReference type="PANTHER" id="PTHR43531:SF11">
    <property type="entry name" value="METHYL-ACCEPTING CHEMOTAXIS PROTEIN 3"/>
    <property type="match status" value="1"/>
</dbReference>
<dbReference type="Gene3D" id="1.10.490.10">
    <property type="entry name" value="Globins"/>
    <property type="match status" value="1"/>
</dbReference>